<dbReference type="GO" id="GO:0046872">
    <property type="term" value="F:metal ion binding"/>
    <property type="evidence" value="ECO:0007669"/>
    <property type="project" value="UniProtKB-KW"/>
</dbReference>
<dbReference type="FunFam" id="2.60.120.330:FF:000079">
    <property type="entry name" value="Protein SRG1"/>
    <property type="match status" value="1"/>
</dbReference>
<evidence type="ECO:0000259" key="6">
    <source>
        <dbReference type="PROSITE" id="PS51471"/>
    </source>
</evidence>
<feature type="domain" description="Fe2OG dioxygenase" evidence="6">
    <location>
        <begin position="211"/>
        <end position="311"/>
    </location>
</feature>
<evidence type="ECO:0000256" key="5">
    <source>
        <dbReference type="RuleBase" id="RU003682"/>
    </source>
</evidence>
<dbReference type="PROSITE" id="PS51471">
    <property type="entry name" value="FE2OG_OXY"/>
    <property type="match status" value="1"/>
</dbReference>
<dbReference type="SUPFAM" id="SSF51197">
    <property type="entry name" value="Clavaminate synthase-like"/>
    <property type="match status" value="1"/>
</dbReference>
<dbReference type="Pfam" id="PF14226">
    <property type="entry name" value="DIOX_N"/>
    <property type="match status" value="1"/>
</dbReference>
<name>A0AAD7L3N1_QUISA</name>
<evidence type="ECO:0000256" key="1">
    <source>
        <dbReference type="ARBA" id="ARBA00008056"/>
    </source>
</evidence>
<comment type="similarity">
    <text evidence="1 5">Belongs to the iron/ascorbate-dependent oxidoreductase family.</text>
</comment>
<dbReference type="Proteomes" id="UP001163823">
    <property type="component" value="Chromosome 11"/>
</dbReference>
<dbReference type="InterPro" id="IPR027443">
    <property type="entry name" value="IPNS-like_sf"/>
</dbReference>
<evidence type="ECO:0000256" key="4">
    <source>
        <dbReference type="ARBA" id="ARBA00023004"/>
    </source>
</evidence>
<dbReference type="EMBL" id="JARAOO010000011">
    <property type="protein sequence ID" value="KAJ7950281.1"/>
    <property type="molecule type" value="Genomic_DNA"/>
</dbReference>
<gene>
    <name evidence="7" type="ORF">O6P43_026492</name>
</gene>
<dbReference type="GO" id="GO:0016491">
    <property type="term" value="F:oxidoreductase activity"/>
    <property type="evidence" value="ECO:0007669"/>
    <property type="project" value="UniProtKB-KW"/>
</dbReference>
<reference evidence="7" key="1">
    <citation type="journal article" date="2023" name="Science">
        <title>Elucidation of the pathway for biosynthesis of saponin adjuvants from the soapbark tree.</title>
        <authorList>
            <person name="Reed J."/>
            <person name="Orme A."/>
            <person name="El-Demerdash A."/>
            <person name="Owen C."/>
            <person name="Martin L.B.B."/>
            <person name="Misra R.C."/>
            <person name="Kikuchi S."/>
            <person name="Rejzek M."/>
            <person name="Martin A.C."/>
            <person name="Harkess A."/>
            <person name="Leebens-Mack J."/>
            <person name="Louveau T."/>
            <person name="Stephenson M.J."/>
            <person name="Osbourn A."/>
        </authorList>
    </citation>
    <scope>NUCLEOTIDE SEQUENCE</scope>
    <source>
        <strain evidence="7">S10</strain>
    </source>
</reference>
<evidence type="ECO:0000313" key="7">
    <source>
        <dbReference type="EMBL" id="KAJ7950281.1"/>
    </source>
</evidence>
<dbReference type="Gene3D" id="2.60.120.330">
    <property type="entry name" value="B-lactam Antibiotic, Isopenicillin N Synthase, Chain"/>
    <property type="match status" value="1"/>
</dbReference>
<keyword evidence="3" id="KW-0847">Vitamin C</keyword>
<keyword evidence="4 5" id="KW-0408">Iron</keyword>
<evidence type="ECO:0000256" key="3">
    <source>
        <dbReference type="ARBA" id="ARBA00022896"/>
    </source>
</evidence>
<evidence type="ECO:0000313" key="8">
    <source>
        <dbReference type="Proteomes" id="UP001163823"/>
    </source>
</evidence>
<dbReference type="InterPro" id="IPR050295">
    <property type="entry name" value="Plant_2OG-oxidoreductases"/>
</dbReference>
<protein>
    <submittedName>
        <fullName evidence="7">2-oxoglutarate (2OG) and Fe(II)-dependent oxygenase superfamily protein</fullName>
    </submittedName>
</protein>
<dbReference type="AlphaFoldDB" id="A0AAD7L3N1"/>
<keyword evidence="8" id="KW-1185">Reference proteome</keyword>
<dbReference type="GO" id="GO:0031418">
    <property type="term" value="F:L-ascorbic acid binding"/>
    <property type="evidence" value="ECO:0007669"/>
    <property type="project" value="UniProtKB-KW"/>
</dbReference>
<proteinExistence type="inferred from homology"/>
<dbReference type="InterPro" id="IPR005123">
    <property type="entry name" value="Oxoglu/Fe-dep_dioxygenase_dom"/>
</dbReference>
<dbReference type="InterPro" id="IPR026992">
    <property type="entry name" value="DIOX_N"/>
</dbReference>
<dbReference type="Pfam" id="PF03171">
    <property type="entry name" value="2OG-FeII_Oxy"/>
    <property type="match status" value="1"/>
</dbReference>
<organism evidence="7 8">
    <name type="scientific">Quillaja saponaria</name>
    <name type="common">Soap bark tree</name>
    <dbReference type="NCBI Taxonomy" id="32244"/>
    <lineage>
        <taxon>Eukaryota</taxon>
        <taxon>Viridiplantae</taxon>
        <taxon>Streptophyta</taxon>
        <taxon>Embryophyta</taxon>
        <taxon>Tracheophyta</taxon>
        <taxon>Spermatophyta</taxon>
        <taxon>Magnoliopsida</taxon>
        <taxon>eudicotyledons</taxon>
        <taxon>Gunneridae</taxon>
        <taxon>Pentapetalae</taxon>
        <taxon>rosids</taxon>
        <taxon>fabids</taxon>
        <taxon>Fabales</taxon>
        <taxon>Quillajaceae</taxon>
        <taxon>Quillaja</taxon>
    </lineage>
</organism>
<keyword evidence="5" id="KW-0560">Oxidoreductase</keyword>
<sequence length="362" mass="41021">MGLNADEKITEGVNAPTFVPSLPIPNVQELVRKDPLHIPERYVRSQEEMVIVKDVSSHSSAIPVMNLSLISDGNKEELSKLDVACKDWGFFQLVNHGVPTQVLETMKDAAAKFFELPLEEKSKYSVTSHDIQGYGHAYVVSSEQILDWYDALLLVVYPKQYRKLEFWPEGFKDTIEAYSSELKRVAEALLGSLSLIMGMQKDTLLGLHKELVQGLRVNYYPPCSMPDQVLGLSPHSDTSTITLLMQEDNVSGLEIQHKAEWVPVKPIPNALVVNVGDVMEIWSNGKYKSVEHRAVINKNKARISHALFFFPRDDVDVKPFDHMIDAQRPKMYNTVRYGEYLRQSMSRKMEGKAHTDVAMIET</sequence>
<dbReference type="KEGG" id="qsa:O6P43_026492"/>
<dbReference type="InterPro" id="IPR044861">
    <property type="entry name" value="IPNS-like_FE2OG_OXY"/>
</dbReference>
<keyword evidence="2 5" id="KW-0479">Metal-binding</keyword>
<dbReference type="PANTHER" id="PTHR47991">
    <property type="entry name" value="OXOGLUTARATE/IRON-DEPENDENT DIOXYGENASE"/>
    <property type="match status" value="1"/>
</dbReference>
<evidence type="ECO:0000256" key="2">
    <source>
        <dbReference type="ARBA" id="ARBA00022723"/>
    </source>
</evidence>
<comment type="caution">
    <text evidence="7">The sequence shown here is derived from an EMBL/GenBank/DDBJ whole genome shotgun (WGS) entry which is preliminary data.</text>
</comment>
<accession>A0AAD7L3N1</accession>